<gene>
    <name evidence="1" type="ORF">AOXY_G9660</name>
</gene>
<evidence type="ECO:0000313" key="1">
    <source>
        <dbReference type="EMBL" id="KAK1168789.1"/>
    </source>
</evidence>
<reference evidence="1" key="1">
    <citation type="submission" date="2022-02" db="EMBL/GenBank/DDBJ databases">
        <title>Atlantic sturgeon de novo genome assembly.</title>
        <authorList>
            <person name="Stock M."/>
            <person name="Klopp C."/>
            <person name="Guiguen Y."/>
            <person name="Cabau C."/>
            <person name="Parinello H."/>
            <person name="Santidrian Yebra-Pimentel E."/>
            <person name="Kuhl H."/>
            <person name="Dirks R.P."/>
            <person name="Guessner J."/>
            <person name="Wuertz S."/>
            <person name="Du K."/>
            <person name="Schartl M."/>
        </authorList>
    </citation>
    <scope>NUCLEOTIDE SEQUENCE</scope>
    <source>
        <strain evidence="1">STURGEONOMICS-FGT-2020</strain>
        <tissue evidence="1">Whole blood</tissue>
    </source>
</reference>
<dbReference type="Proteomes" id="UP001230051">
    <property type="component" value="Unassembled WGS sequence"/>
</dbReference>
<proteinExistence type="predicted"/>
<protein>
    <submittedName>
        <fullName evidence="1">Uncharacterized protein</fullName>
    </submittedName>
</protein>
<dbReference type="EMBL" id="JAGXEW010000008">
    <property type="protein sequence ID" value="KAK1168789.1"/>
    <property type="molecule type" value="Genomic_DNA"/>
</dbReference>
<dbReference type="AlphaFoldDB" id="A0AAD8DHN6"/>
<evidence type="ECO:0000313" key="2">
    <source>
        <dbReference type="Proteomes" id="UP001230051"/>
    </source>
</evidence>
<comment type="caution">
    <text evidence="1">The sequence shown here is derived from an EMBL/GenBank/DDBJ whole genome shotgun (WGS) entry which is preliminary data.</text>
</comment>
<accession>A0AAD8DHN6</accession>
<name>A0AAD8DHN6_ACIOX</name>
<organism evidence="1 2">
    <name type="scientific">Acipenser oxyrinchus oxyrinchus</name>
    <dbReference type="NCBI Taxonomy" id="40147"/>
    <lineage>
        <taxon>Eukaryota</taxon>
        <taxon>Metazoa</taxon>
        <taxon>Chordata</taxon>
        <taxon>Craniata</taxon>
        <taxon>Vertebrata</taxon>
        <taxon>Euteleostomi</taxon>
        <taxon>Actinopterygii</taxon>
        <taxon>Chondrostei</taxon>
        <taxon>Acipenseriformes</taxon>
        <taxon>Acipenseridae</taxon>
        <taxon>Acipenser</taxon>
    </lineage>
</organism>
<sequence>MRMAVFDLFPQRSASLTIFFFFMTWKIVLEKYTTSLPIICTPHRLARVKNRHCEDMPPNLLLKLNRSWCHVSV</sequence>
<keyword evidence="2" id="KW-1185">Reference proteome</keyword>